<dbReference type="Gene3D" id="3.30.70.100">
    <property type="match status" value="1"/>
</dbReference>
<feature type="domain" description="Mechanosensitive ion channel transmembrane helices 2/3" evidence="10">
    <location>
        <begin position="140"/>
        <end position="180"/>
    </location>
</feature>
<dbReference type="Pfam" id="PF21088">
    <property type="entry name" value="MS_channel_1st"/>
    <property type="match status" value="1"/>
</dbReference>
<evidence type="ECO:0000256" key="4">
    <source>
        <dbReference type="ARBA" id="ARBA00022692"/>
    </source>
</evidence>
<evidence type="ECO:0000259" key="10">
    <source>
        <dbReference type="Pfam" id="PF21088"/>
    </source>
</evidence>
<dbReference type="InterPro" id="IPR023408">
    <property type="entry name" value="MscS_beta-dom_sf"/>
</dbReference>
<gene>
    <name evidence="11" type="ORF">COW36_08125</name>
</gene>
<keyword evidence="5 7" id="KW-1133">Transmembrane helix</keyword>
<feature type="transmembrane region" description="Helical" evidence="7">
    <location>
        <begin position="20"/>
        <end position="39"/>
    </location>
</feature>
<dbReference type="InterPro" id="IPR011014">
    <property type="entry name" value="MscS_channel_TM-2"/>
</dbReference>
<dbReference type="InterPro" id="IPR049142">
    <property type="entry name" value="MS_channel_1st"/>
</dbReference>
<evidence type="ECO:0000256" key="6">
    <source>
        <dbReference type="ARBA" id="ARBA00023136"/>
    </source>
</evidence>
<keyword evidence="3" id="KW-1003">Cell membrane</keyword>
<dbReference type="InterPro" id="IPR011066">
    <property type="entry name" value="MscS_channel_C_sf"/>
</dbReference>
<evidence type="ECO:0000256" key="2">
    <source>
        <dbReference type="ARBA" id="ARBA00008017"/>
    </source>
</evidence>
<dbReference type="GO" id="GO:0055085">
    <property type="term" value="P:transmembrane transport"/>
    <property type="evidence" value="ECO:0007669"/>
    <property type="project" value="InterPro"/>
</dbReference>
<keyword evidence="6 7" id="KW-0472">Membrane</keyword>
<feature type="transmembrane region" description="Helical" evidence="7">
    <location>
        <begin position="67"/>
        <end position="87"/>
    </location>
</feature>
<dbReference type="PANTHER" id="PTHR43634:SF2">
    <property type="entry name" value="LOW CONDUCTANCE MECHANOSENSITIVE CHANNEL YNAI"/>
    <property type="match status" value="1"/>
</dbReference>
<feature type="domain" description="Mechanosensitive ion channel MscS C-terminal" evidence="9">
    <location>
        <begin position="259"/>
        <end position="343"/>
    </location>
</feature>
<dbReference type="InterPro" id="IPR006685">
    <property type="entry name" value="MscS_channel_2nd"/>
</dbReference>
<dbReference type="InterPro" id="IPR010920">
    <property type="entry name" value="LSM_dom_sf"/>
</dbReference>
<dbReference type="InterPro" id="IPR049278">
    <property type="entry name" value="MS_channel_C"/>
</dbReference>
<feature type="domain" description="Mechanosensitive ion channel MscS" evidence="8">
    <location>
        <begin position="181"/>
        <end position="250"/>
    </location>
</feature>
<comment type="caution">
    <text evidence="11">The sequence shown here is derived from an EMBL/GenBank/DDBJ whole genome shotgun (WGS) entry which is preliminary data.</text>
</comment>
<comment type="similarity">
    <text evidence="2">Belongs to the MscS (TC 1.A.23) family.</text>
</comment>
<dbReference type="SUPFAM" id="SSF50182">
    <property type="entry name" value="Sm-like ribonucleoproteins"/>
    <property type="match status" value="1"/>
</dbReference>
<accession>A0A2M7G6Y8</accession>
<evidence type="ECO:0000259" key="8">
    <source>
        <dbReference type="Pfam" id="PF00924"/>
    </source>
</evidence>
<dbReference type="InterPro" id="IPR045042">
    <property type="entry name" value="YnaI-like"/>
</dbReference>
<feature type="transmembrane region" description="Helical" evidence="7">
    <location>
        <begin position="143"/>
        <end position="176"/>
    </location>
</feature>
<dbReference type="AlphaFoldDB" id="A0A2M7G6Y8"/>
<dbReference type="Gene3D" id="2.30.30.60">
    <property type="match status" value="1"/>
</dbReference>
<dbReference type="GO" id="GO:0005886">
    <property type="term" value="C:plasma membrane"/>
    <property type="evidence" value="ECO:0007669"/>
    <property type="project" value="UniProtKB-SubCell"/>
</dbReference>
<dbReference type="Gene3D" id="1.10.287.1260">
    <property type="match status" value="1"/>
</dbReference>
<sequence length="394" mass="43985">MTELFTQGIWGRTPEQIGQALAVIVGMVLLQFLLHSVIFRRLKKLAESTTTFVDNILVESARYPLRLSLFCLTLLLVSDILGFSPVFARWISRLAESGFIIAGTWFLSGASQLLTLSFAAWMEKRNTPLDLQVQPLFTRVLRVAVWIMGGLMLIQHLGYSITGIIASLGIGGAALAFASQDTIANVFGSAKILLDRPFLIGDWIKSTDGSIEGVVEDIGFLSTRIRTFADTLITVPNNKIANLALENFSRMTKRRIFTHIGLSYGTQIEQIQTVVPQMRQYISEHPEIEPSTLFVHFTSFSESSLDIMVYFFTRTTVWADWLRIREEIYLKFMLILQEAGIQIAVPARQLRLEHLPQGAFHDLMTFPGLISAPEDLEPLVNGPDLDSSAFSPGA</sequence>
<dbReference type="PANTHER" id="PTHR43634">
    <property type="entry name" value="OW CONDUCTANCE MECHANOSENSITIVE CHANNEL"/>
    <property type="match status" value="1"/>
</dbReference>
<keyword evidence="4 7" id="KW-0812">Transmembrane</keyword>
<dbReference type="Proteomes" id="UP000231019">
    <property type="component" value="Unassembled WGS sequence"/>
</dbReference>
<dbReference type="SUPFAM" id="SSF82861">
    <property type="entry name" value="Mechanosensitive channel protein MscS (YggB), transmembrane region"/>
    <property type="match status" value="1"/>
</dbReference>
<evidence type="ECO:0000313" key="12">
    <source>
        <dbReference type="Proteomes" id="UP000231019"/>
    </source>
</evidence>
<protein>
    <submittedName>
        <fullName evidence="11">Mechanosensitive ion channel family protein</fullName>
    </submittedName>
</protein>
<reference evidence="11 12" key="1">
    <citation type="submission" date="2017-09" db="EMBL/GenBank/DDBJ databases">
        <title>Depth-based differentiation of microbial function through sediment-hosted aquifers and enrichment of novel symbionts in the deep terrestrial subsurface.</title>
        <authorList>
            <person name="Probst A.J."/>
            <person name="Ladd B."/>
            <person name="Jarett J.K."/>
            <person name="Geller-Mcgrath D.E."/>
            <person name="Sieber C.M."/>
            <person name="Emerson J.B."/>
            <person name="Anantharaman K."/>
            <person name="Thomas B.C."/>
            <person name="Malmstrom R."/>
            <person name="Stieglmeier M."/>
            <person name="Klingl A."/>
            <person name="Woyke T."/>
            <person name="Ryan C.M."/>
            <person name="Banfield J.F."/>
        </authorList>
    </citation>
    <scope>NUCLEOTIDE SEQUENCE [LARGE SCALE GENOMIC DNA]</scope>
    <source>
        <strain evidence="11">CG17_big_fil_post_rev_8_21_14_2_50_48_46</strain>
    </source>
</reference>
<dbReference type="EMBL" id="PFFQ01000023">
    <property type="protein sequence ID" value="PIW17456.1"/>
    <property type="molecule type" value="Genomic_DNA"/>
</dbReference>
<name>A0A2M7G6Y8_9BACT</name>
<evidence type="ECO:0000256" key="7">
    <source>
        <dbReference type="SAM" id="Phobius"/>
    </source>
</evidence>
<dbReference type="SUPFAM" id="SSF82689">
    <property type="entry name" value="Mechanosensitive channel protein MscS (YggB), C-terminal domain"/>
    <property type="match status" value="1"/>
</dbReference>
<evidence type="ECO:0000313" key="11">
    <source>
        <dbReference type="EMBL" id="PIW17456.1"/>
    </source>
</evidence>
<dbReference type="Pfam" id="PF00924">
    <property type="entry name" value="MS_channel_2nd"/>
    <property type="match status" value="1"/>
</dbReference>
<evidence type="ECO:0000256" key="3">
    <source>
        <dbReference type="ARBA" id="ARBA00022475"/>
    </source>
</evidence>
<organism evidence="11 12">
    <name type="scientific">bacterium (Candidatus Blackallbacteria) CG17_big_fil_post_rev_8_21_14_2_50_48_46</name>
    <dbReference type="NCBI Taxonomy" id="2014261"/>
    <lineage>
        <taxon>Bacteria</taxon>
        <taxon>Candidatus Blackallbacteria</taxon>
    </lineage>
</organism>
<dbReference type="Pfam" id="PF21082">
    <property type="entry name" value="MS_channel_3rd"/>
    <property type="match status" value="1"/>
</dbReference>
<evidence type="ECO:0000256" key="1">
    <source>
        <dbReference type="ARBA" id="ARBA00004651"/>
    </source>
</evidence>
<evidence type="ECO:0000256" key="5">
    <source>
        <dbReference type="ARBA" id="ARBA00022989"/>
    </source>
</evidence>
<evidence type="ECO:0000259" key="9">
    <source>
        <dbReference type="Pfam" id="PF21082"/>
    </source>
</evidence>
<comment type="subcellular location">
    <subcellularLocation>
        <location evidence="1">Cell membrane</location>
        <topology evidence="1">Multi-pass membrane protein</topology>
    </subcellularLocation>
</comment>
<feature type="transmembrane region" description="Helical" evidence="7">
    <location>
        <begin position="99"/>
        <end position="122"/>
    </location>
</feature>
<proteinExistence type="inferred from homology"/>